<reference evidence="1 2" key="1">
    <citation type="submission" date="2018-05" db="EMBL/GenBank/DDBJ databases">
        <title>Vibrio limimaris sp. nov., isolated from marine sediment.</title>
        <authorList>
            <person name="Li C.-M."/>
        </authorList>
    </citation>
    <scope>NUCLEOTIDE SEQUENCE [LARGE SCALE GENOMIC DNA]</scope>
    <source>
        <strain evidence="1 2">E4404</strain>
    </source>
</reference>
<keyword evidence="2" id="KW-1185">Reference proteome</keyword>
<proteinExistence type="predicted"/>
<name>A0A2U3BAJ9_9VIBR</name>
<dbReference type="AlphaFoldDB" id="A0A2U3BAJ9"/>
<evidence type="ECO:0000313" key="1">
    <source>
        <dbReference type="EMBL" id="PWI33807.1"/>
    </source>
</evidence>
<accession>A0A2U3BAJ9</accession>
<comment type="caution">
    <text evidence="1">The sequence shown here is derived from an EMBL/GenBank/DDBJ whole genome shotgun (WGS) entry which is preliminary data.</text>
</comment>
<dbReference type="Proteomes" id="UP000245362">
    <property type="component" value="Unassembled WGS sequence"/>
</dbReference>
<gene>
    <name evidence="1" type="ORF">DI392_06280</name>
</gene>
<dbReference type="EMBL" id="QFWT01000003">
    <property type="protein sequence ID" value="PWI33807.1"/>
    <property type="molecule type" value="Genomic_DNA"/>
</dbReference>
<sequence>MCVRNFRLPTDTELSSIIPVLEQEKYDDFLPLELLSQGYGSRNFNILQATEWVRELMDDKCPSPTAVGK</sequence>
<evidence type="ECO:0000313" key="2">
    <source>
        <dbReference type="Proteomes" id="UP000245362"/>
    </source>
</evidence>
<organism evidence="1 2">
    <name type="scientific">Vibrio albus</name>
    <dbReference type="NCBI Taxonomy" id="2200953"/>
    <lineage>
        <taxon>Bacteria</taxon>
        <taxon>Pseudomonadati</taxon>
        <taxon>Pseudomonadota</taxon>
        <taxon>Gammaproteobacteria</taxon>
        <taxon>Vibrionales</taxon>
        <taxon>Vibrionaceae</taxon>
        <taxon>Vibrio</taxon>
    </lineage>
</organism>
<dbReference type="RefSeq" id="WP_109319058.1">
    <property type="nucleotide sequence ID" value="NZ_QFWT01000003.1"/>
</dbReference>
<dbReference type="OrthoDB" id="9815222at2"/>
<protein>
    <submittedName>
        <fullName evidence="1">Uncharacterized protein</fullName>
    </submittedName>
</protein>